<accession>A0A1S8CQS0</accession>
<evidence type="ECO:0000313" key="2">
    <source>
        <dbReference type="Proteomes" id="UP000192132"/>
    </source>
</evidence>
<proteinExistence type="predicted"/>
<dbReference type="EMBL" id="MLCN01000070">
    <property type="protein sequence ID" value="ONG37122.1"/>
    <property type="molecule type" value="Genomic_DNA"/>
</dbReference>
<reference evidence="1 2" key="1">
    <citation type="submission" date="2016-10" db="EMBL/GenBank/DDBJ databases">
        <title>Draft Genome sequence of Alkanindiges sp. strain H1.</title>
        <authorList>
            <person name="Subhash Y."/>
            <person name="Lee S."/>
        </authorList>
    </citation>
    <scope>NUCLEOTIDE SEQUENCE [LARGE SCALE GENOMIC DNA]</scope>
    <source>
        <strain evidence="1 2">H1</strain>
    </source>
</reference>
<evidence type="ECO:0000313" key="1">
    <source>
        <dbReference type="EMBL" id="ONG37122.1"/>
    </source>
</evidence>
<keyword evidence="2" id="KW-1185">Reference proteome</keyword>
<sequence length="131" mass="14694">MHANTLPLHYSERIINRLVEQHGWIKLNEGAAEKLIAGMASAGELSTGSRTLTASFNENGRYLSLQLGFDELLDMDMRDFGLTSDPDKLVQGTSLFNQAADRYADTKNAQLTQQKLNQAIEQYFQRFADPV</sequence>
<name>A0A1S8CQS0_9GAMM</name>
<dbReference type="AlphaFoldDB" id="A0A1S8CQS0"/>
<gene>
    <name evidence="1" type="ORF">BKE30_15200</name>
</gene>
<organism evidence="1 2">
    <name type="scientific">Alkanindiges hydrocarboniclasticus</name>
    <dbReference type="NCBI Taxonomy" id="1907941"/>
    <lineage>
        <taxon>Bacteria</taxon>
        <taxon>Pseudomonadati</taxon>
        <taxon>Pseudomonadota</taxon>
        <taxon>Gammaproteobacteria</taxon>
        <taxon>Moraxellales</taxon>
        <taxon>Moraxellaceae</taxon>
        <taxon>Alkanindiges</taxon>
    </lineage>
</organism>
<dbReference type="RefSeq" id="WP_076879427.1">
    <property type="nucleotide sequence ID" value="NZ_MLCN01000070.1"/>
</dbReference>
<protein>
    <submittedName>
        <fullName evidence="1">Uncharacterized protein</fullName>
    </submittedName>
</protein>
<dbReference type="Proteomes" id="UP000192132">
    <property type="component" value="Unassembled WGS sequence"/>
</dbReference>
<comment type="caution">
    <text evidence="1">The sequence shown here is derived from an EMBL/GenBank/DDBJ whole genome shotgun (WGS) entry which is preliminary data.</text>
</comment>